<gene>
    <name evidence="3" type="ORF">FJZ00_04420</name>
</gene>
<evidence type="ECO:0000259" key="1">
    <source>
        <dbReference type="Pfam" id="PF13280"/>
    </source>
</evidence>
<dbReference type="Pfam" id="PF25583">
    <property type="entry name" value="WCX"/>
    <property type="match status" value="1"/>
</dbReference>
<dbReference type="Proteomes" id="UP000703893">
    <property type="component" value="Unassembled WGS sequence"/>
</dbReference>
<sequence length="294" mass="33691">DLRELKKAGLLADDTHRDGYYLVGPSFSASEAKPMLGALRVLAENLGSPLSSSTFDRVTRRMARTRNVELLAYPVEAIGNRLVIDTRQEEFRELVSRLETFIRMGREVTVSKFFHPWEAASHKETPYRVVPLQLLFHDLAWYLLAEDRADNQFKVFRLDRLRPAVTPADAPARGLEAQRRALDEARALLQLGWGVIIPPRGTTAESPDLVTVKVRFDAYAAQFIRESINRHPTQQWRRVGDTMHYTVRLHDISLDEFGRWVFGWGEHALVTEPASLRDKLAFRFAKAADYYRNG</sequence>
<accession>A0A938BKM5</accession>
<reference evidence="3 4" key="1">
    <citation type="submission" date="2019-03" db="EMBL/GenBank/DDBJ databases">
        <title>Lake Tanganyika Metagenome-Assembled Genomes (MAGs).</title>
        <authorList>
            <person name="Tran P."/>
        </authorList>
    </citation>
    <scope>NUCLEOTIDE SEQUENCE [LARGE SCALE GENOMIC DNA]</scope>
    <source>
        <strain evidence="3">K_DeepCast_65m_m2_236</strain>
    </source>
</reference>
<feature type="domain" description="WYL" evidence="1">
    <location>
        <begin position="121"/>
        <end position="163"/>
    </location>
</feature>
<dbReference type="AlphaFoldDB" id="A0A938BKM5"/>
<evidence type="ECO:0000313" key="4">
    <source>
        <dbReference type="Proteomes" id="UP000703893"/>
    </source>
</evidence>
<dbReference type="Pfam" id="PF13280">
    <property type="entry name" value="WYL"/>
    <property type="match status" value="1"/>
</dbReference>
<dbReference type="PANTHER" id="PTHR34580">
    <property type="match status" value="1"/>
</dbReference>
<name>A0A938BKM5_9BACT</name>
<dbReference type="EMBL" id="VGJX01000194">
    <property type="protein sequence ID" value="MBM3274371.1"/>
    <property type="molecule type" value="Genomic_DNA"/>
</dbReference>
<protein>
    <submittedName>
        <fullName evidence="3">WYL domain-containing protein</fullName>
    </submittedName>
</protein>
<evidence type="ECO:0000259" key="2">
    <source>
        <dbReference type="Pfam" id="PF25583"/>
    </source>
</evidence>
<dbReference type="PANTHER" id="PTHR34580:SF1">
    <property type="entry name" value="PROTEIN PAFC"/>
    <property type="match status" value="1"/>
</dbReference>
<feature type="domain" description="WCX" evidence="2">
    <location>
        <begin position="209"/>
        <end position="287"/>
    </location>
</feature>
<dbReference type="PROSITE" id="PS52050">
    <property type="entry name" value="WYL"/>
    <property type="match status" value="1"/>
</dbReference>
<organism evidence="3 4">
    <name type="scientific">Candidatus Tanganyikabacteria bacterium</name>
    <dbReference type="NCBI Taxonomy" id="2961651"/>
    <lineage>
        <taxon>Bacteria</taxon>
        <taxon>Bacillati</taxon>
        <taxon>Candidatus Sericytochromatia</taxon>
        <taxon>Candidatus Tanganyikabacteria</taxon>
    </lineage>
</organism>
<dbReference type="InterPro" id="IPR051534">
    <property type="entry name" value="CBASS_pafABC_assoc_protein"/>
</dbReference>
<dbReference type="InterPro" id="IPR026881">
    <property type="entry name" value="WYL_dom"/>
</dbReference>
<comment type="caution">
    <text evidence="3">The sequence shown here is derived from an EMBL/GenBank/DDBJ whole genome shotgun (WGS) entry which is preliminary data.</text>
</comment>
<proteinExistence type="predicted"/>
<dbReference type="InterPro" id="IPR057727">
    <property type="entry name" value="WCX_dom"/>
</dbReference>
<feature type="non-terminal residue" evidence="3">
    <location>
        <position position="1"/>
    </location>
</feature>
<evidence type="ECO:0000313" key="3">
    <source>
        <dbReference type="EMBL" id="MBM3274371.1"/>
    </source>
</evidence>